<keyword evidence="1" id="KW-1133">Transmembrane helix</keyword>
<dbReference type="Proteomes" id="UP000289841">
    <property type="component" value="Chromosome"/>
</dbReference>
<name>A0A449BBL9_HAPAX</name>
<keyword evidence="3" id="KW-1185">Reference proteome</keyword>
<evidence type="ECO:0000256" key="1">
    <source>
        <dbReference type="SAM" id="Phobius"/>
    </source>
</evidence>
<dbReference type="STRING" id="1278311.GCA_000428705_01278"/>
<sequence length="158" mass="19081">MIKNKKNKTYKFYVFSAPLLIWGIDEKIWKIALIVLALVILLVCLIKIAIRARKNKEKNNQEIEIIVEKTKPIIIQKKEEMKPMKKEERKTKNNNLDNNGLYIRYNYSFVARMHQAPKESQERFSEIKNYLLTYEDVTIRKSWRNERFMYHGRPVVKF</sequence>
<evidence type="ECO:0000313" key="3">
    <source>
        <dbReference type="Proteomes" id="UP000289841"/>
    </source>
</evidence>
<dbReference type="RefSeq" id="WP_026390743.1">
    <property type="nucleotide sequence ID" value="NZ_LR215048.1"/>
</dbReference>
<reference evidence="2 3" key="1">
    <citation type="submission" date="2019-01" db="EMBL/GenBank/DDBJ databases">
        <authorList>
            <consortium name="Pathogen Informatics"/>
        </authorList>
    </citation>
    <scope>NUCLEOTIDE SEQUENCE [LARGE SCALE GENOMIC DNA]</scope>
    <source>
        <strain evidence="2 3">NCTC10138</strain>
    </source>
</reference>
<organism evidence="2 3">
    <name type="scientific">Haploplasma axanthum</name>
    <name type="common">Acholeplasma axanthum</name>
    <dbReference type="NCBI Taxonomy" id="29552"/>
    <lineage>
        <taxon>Bacteria</taxon>
        <taxon>Bacillati</taxon>
        <taxon>Mycoplasmatota</taxon>
        <taxon>Mollicutes</taxon>
        <taxon>Acholeplasmatales</taxon>
        <taxon>Acholeplasmataceae</taxon>
        <taxon>Haploplasma</taxon>
    </lineage>
</organism>
<feature type="transmembrane region" description="Helical" evidence="1">
    <location>
        <begin position="28"/>
        <end position="50"/>
    </location>
</feature>
<proteinExistence type="predicted"/>
<accession>A0A449BBL9</accession>
<keyword evidence="1" id="KW-0472">Membrane</keyword>
<dbReference type="EMBL" id="LR215048">
    <property type="protein sequence ID" value="VEU79822.1"/>
    <property type="molecule type" value="Genomic_DNA"/>
</dbReference>
<evidence type="ECO:0000313" key="2">
    <source>
        <dbReference type="EMBL" id="VEU79822.1"/>
    </source>
</evidence>
<dbReference type="OrthoDB" id="385328at2"/>
<gene>
    <name evidence="2" type="ORF">NCTC10138_00175</name>
</gene>
<keyword evidence="1" id="KW-0812">Transmembrane</keyword>
<dbReference type="KEGG" id="aaxa:NCTC10138_00175"/>
<dbReference type="AlphaFoldDB" id="A0A449BBL9"/>
<protein>
    <submittedName>
        <fullName evidence="2">Uncharacterized protein</fullName>
    </submittedName>
</protein>